<keyword evidence="3" id="KW-0813">Transport</keyword>
<keyword evidence="7" id="KW-1278">Translocase</keyword>
<dbReference type="InterPro" id="IPR017871">
    <property type="entry name" value="ABC_transporter-like_CS"/>
</dbReference>
<feature type="domain" description="ABC transporter" evidence="9">
    <location>
        <begin position="271"/>
        <end position="509"/>
    </location>
</feature>
<evidence type="ECO:0000256" key="7">
    <source>
        <dbReference type="ARBA" id="ARBA00022967"/>
    </source>
</evidence>
<dbReference type="Proteomes" id="UP000559885">
    <property type="component" value="Unassembled WGS sequence"/>
</dbReference>
<accession>A0A841ZJ50</accession>
<feature type="domain" description="ABC transporter" evidence="9">
    <location>
        <begin position="5"/>
        <end position="231"/>
    </location>
</feature>
<dbReference type="Pfam" id="PF00005">
    <property type="entry name" value="ABC_tran"/>
    <property type="match status" value="2"/>
</dbReference>
<evidence type="ECO:0000256" key="1">
    <source>
        <dbReference type="ARBA" id="ARBA00004202"/>
    </source>
</evidence>
<dbReference type="EMBL" id="JAARRM010000001">
    <property type="protein sequence ID" value="MBC1520083.1"/>
    <property type="molecule type" value="Genomic_DNA"/>
</dbReference>
<comment type="caution">
    <text evidence="10">The sequence shown here is derived from an EMBL/GenBank/DDBJ whole genome shotgun (WGS) entry which is preliminary data.</text>
</comment>
<dbReference type="InterPro" id="IPR003593">
    <property type="entry name" value="AAA+_ATPase"/>
</dbReference>
<name>A0A841ZJ50_9LIST</name>
<keyword evidence="8" id="KW-0472">Membrane</keyword>
<dbReference type="InterPro" id="IPR050095">
    <property type="entry name" value="ECF_ABC_transporter_ATP-bd"/>
</dbReference>
<dbReference type="SUPFAM" id="SSF52540">
    <property type="entry name" value="P-loop containing nucleoside triphosphate hydrolases"/>
    <property type="match status" value="2"/>
</dbReference>
<proteinExistence type="inferred from homology"/>
<organism evidence="10 11">
    <name type="scientific">Listeria aquatica</name>
    <dbReference type="NCBI Taxonomy" id="1494960"/>
    <lineage>
        <taxon>Bacteria</taxon>
        <taxon>Bacillati</taxon>
        <taxon>Bacillota</taxon>
        <taxon>Bacilli</taxon>
        <taxon>Bacillales</taxon>
        <taxon>Listeriaceae</taxon>
        <taxon>Listeria</taxon>
    </lineage>
</organism>
<protein>
    <submittedName>
        <fullName evidence="10">ABC transporter ATP-binding protein</fullName>
    </submittedName>
</protein>
<dbReference type="NCBIfam" id="NF010167">
    <property type="entry name" value="PRK13648.1"/>
    <property type="match status" value="2"/>
</dbReference>
<dbReference type="GO" id="GO:0042626">
    <property type="term" value="F:ATPase-coupled transmembrane transporter activity"/>
    <property type="evidence" value="ECO:0007669"/>
    <property type="project" value="TreeGrafter"/>
</dbReference>
<dbReference type="PANTHER" id="PTHR43553:SF19">
    <property type="entry name" value="HMP_THIAMINE IMPORT ATP-BINDING PROTEIN YKOD-RELATED"/>
    <property type="match status" value="1"/>
</dbReference>
<dbReference type="InterPro" id="IPR015856">
    <property type="entry name" value="ABC_transpr_CbiO/EcfA_su"/>
</dbReference>
<dbReference type="InterPro" id="IPR027417">
    <property type="entry name" value="P-loop_NTPase"/>
</dbReference>
<evidence type="ECO:0000256" key="4">
    <source>
        <dbReference type="ARBA" id="ARBA00022475"/>
    </source>
</evidence>
<evidence type="ECO:0000256" key="3">
    <source>
        <dbReference type="ARBA" id="ARBA00022448"/>
    </source>
</evidence>
<evidence type="ECO:0000256" key="5">
    <source>
        <dbReference type="ARBA" id="ARBA00022741"/>
    </source>
</evidence>
<keyword evidence="5" id="KW-0547">Nucleotide-binding</keyword>
<evidence type="ECO:0000313" key="10">
    <source>
        <dbReference type="EMBL" id="MBC1520083.1"/>
    </source>
</evidence>
<dbReference type="SMART" id="SM00382">
    <property type="entry name" value="AAA"/>
    <property type="match status" value="2"/>
</dbReference>
<dbReference type="PROSITE" id="PS50893">
    <property type="entry name" value="ABC_TRANSPORTER_2"/>
    <property type="match status" value="2"/>
</dbReference>
<dbReference type="GO" id="GO:0016887">
    <property type="term" value="F:ATP hydrolysis activity"/>
    <property type="evidence" value="ECO:0007669"/>
    <property type="project" value="InterPro"/>
</dbReference>
<evidence type="ECO:0000256" key="2">
    <source>
        <dbReference type="ARBA" id="ARBA00005417"/>
    </source>
</evidence>
<dbReference type="GO" id="GO:0005524">
    <property type="term" value="F:ATP binding"/>
    <property type="evidence" value="ECO:0007669"/>
    <property type="project" value="UniProtKB-KW"/>
</dbReference>
<reference evidence="10 11" key="1">
    <citation type="submission" date="2020-03" db="EMBL/GenBank/DDBJ databases">
        <title>Soil Listeria distribution.</title>
        <authorList>
            <person name="Liao J."/>
            <person name="Wiedmann M."/>
        </authorList>
    </citation>
    <scope>NUCLEOTIDE SEQUENCE [LARGE SCALE GENOMIC DNA]</scope>
    <source>
        <strain evidence="10 11">FSL L7-1507</strain>
    </source>
</reference>
<dbReference type="InterPro" id="IPR003439">
    <property type="entry name" value="ABC_transporter-like_ATP-bd"/>
</dbReference>
<keyword evidence="6 10" id="KW-0067">ATP-binding</keyword>
<dbReference type="GO" id="GO:0043190">
    <property type="term" value="C:ATP-binding cassette (ABC) transporter complex"/>
    <property type="evidence" value="ECO:0007669"/>
    <property type="project" value="TreeGrafter"/>
</dbReference>
<sequence length="526" mass="59896">MDIGCNKASVRFEENEHQTLENLSLSVKKGEKILLLGPSGCGKSTLLATLAGIIPKSIEAEVVGEVAAARQAGFLFQNPNEQFCMQTVGEEVAFSLENRAISFFEMEALIDHFLQLVGLDEKKETLIHELSGGMKQRLALACILALQPDVLFLDEPTAQLDPLGRREFAQLLGEIARDANQTMVVVEHDYEEYLDWLTRVIIFDRNGRIRYDGVPKQVLQTYREECLQLGIRLPTLFPFSWEEIVTSRKNPLAKNWNTFLSEKEKQEKNQETGESIFTSKKAIVGYKNKRILSDLSFTVHRGDWIVIAGENGAGKSTLIKSMAHLEPLLAGEFYFLNKNIKKWRDRSFYSQIGFVFQNPENQFVMNSVLEEIVLSGEKMKVKNEQLVKCVDEILRAFHLVHKKNLHPFSLSFGEKRRLSIATMLISQPDLLFLDEPTFGQDYQNEQEIFRYLKQLHQEGTTIIMISHDVEAIAKYASRLFVLHHGGLVYDGSPHTFFSKCESPEKFGLTFPLAYEYLQKAGRSIGK</sequence>
<dbReference type="CDD" id="cd03225">
    <property type="entry name" value="ABC_cobalt_CbiO_domain1"/>
    <property type="match status" value="2"/>
</dbReference>
<dbReference type="AlphaFoldDB" id="A0A841ZJ50"/>
<evidence type="ECO:0000313" key="11">
    <source>
        <dbReference type="Proteomes" id="UP000559885"/>
    </source>
</evidence>
<comment type="similarity">
    <text evidence="2">Belongs to the ABC transporter superfamily.</text>
</comment>
<dbReference type="PANTHER" id="PTHR43553">
    <property type="entry name" value="HEAVY METAL TRANSPORTER"/>
    <property type="match status" value="1"/>
</dbReference>
<evidence type="ECO:0000256" key="6">
    <source>
        <dbReference type="ARBA" id="ARBA00022840"/>
    </source>
</evidence>
<evidence type="ECO:0000256" key="8">
    <source>
        <dbReference type="ARBA" id="ARBA00023136"/>
    </source>
</evidence>
<keyword evidence="4" id="KW-1003">Cell membrane</keyword>
<gene>
    <name evidence="10" type="ORF">HB912_00300</name>
</gene>
<evidence type="ECO:0000259" key="9">
    <source>
        <dbReference type="PROSITE" id="PS50893"/>
    </source>
</evidence>
<dbReference type="PROSITE" id="PS00211">
    <property type="entry name" value="ABC_TRANSPORTER_1"/>
    <property type="match status" value="2"/>
</dbReference>
<comment type="subcellular location">
    <subcellularLocation>
        <location evidence="1">Cell membrane</location>
        <topology evidence="1">Peripheral membrane protein</topology>
    </subcellularLocation>
</comment>
<dbReference type="RefSeq" id="WP_185371694.1">
    <property type="nucleotide sequence ID" value="NZ_JAARRM010000001.1"/>
</dbReference>
<dbReference type="Gene3D" id="3.40.50.300">
    <property type="entry name" value="P-loop containing nucleotide triphosphate hydrolases"/>
    <property type="match status" value="2"/>
</dbReference>